<evidence type="ECO:0000313" key="2">
    <source>
        <dbReference type="EMBL" id="CEM38754.1"/>
    </source>
</evidence>
<protein>
    <submittedName>
        <fullName evidence="2">Uncharacterized protein</fullName>
    </submittedName>
</protein>
<dbReference type="EMBL" id="CDMY01001000">
    <property type="protein sequence ID" value="CEM38754.1"/>
    <property type="molecule type" value="Genomic_DNA"/>
</dbReference>
<dbReference type="InterPro" id="IPR046357">
    <property type="entry name" value="PPIase_dom_sf"/>
</dbReference>
<dbReference type="Proteomes" id="UP000041254">
    <property type="component" value="Unassembled WGS sequence"/>
</dbReference>
<keyword evidence="3" id="KW-1185">Reference proteome</keyword>
<evidence type="ECO:0000256" key="1">
    <source>
        <dbReference type="SAM" id="MobiDB-lite"/>
    </source>
</evidence>
<dbReference type="PhylomeDB" id="A0A0G4H4N6"/>
<organism evidence="2 3">
    <name type="scientific">Vitrella brassicaformis (strain CCMP3155)</name>
    <dbReference type="NCBI Taxonomy" id="1169540"/>
    <lineage>
        <taxon>Eukaryota</taxon>
        <taxon>Sar</taxon>
        <taxon>Alveolata</taxon>
        <taxon>Colpodellida</taxon>
        <taxon>Vitrellaceae</taxon>
        <taxon>Vitrella</taxon>
    </lineage>
</organism>
<dbReference type="VEuPathDB" id="CryptoDB:Vbra_1851"/>
<dbReference type="AlphaFoldDB" id="A0A0G4H4N6"/>
<feature type="region of interest" description="Disordered" evidence="1">
    <location>
        <begin position="81"/>
        <end position="103"/>
    </location>
</feature>
<proteinExistence type="predicted"/>
<sequence length="199" mass="22141">MSLSVSSLSGRVVGLFEGRNVFTDGSGLYILVQQGDGGPLGGDRERRFIRKTDYGLIRLFDDVNLDLRQLASSVGVANGGGATLRQRQEGSSSAPNSNGDGFSVSPLGNRYRIVTEGTGRVPTLNDRVKVDDIWWRDAFDSQNNAFFDRRGKVWLASDWVGCLREAMLSMREGETRQVIIPADDRYYPRYVQLRLVSIE</sequence>
<gene>
    <name evidence="2" type="ORF">Vbra_1851</name>
</gene>
<name>A0A0G4H4N6_VITBC</name>
<feature type="compositionally biased region" description="Polar residues" evidence="1">
    <location>
        <begin position="89"/>
        <end position="100"/>
    </location>
</feature>
<dbReference type="Gene3D" id="3.10.50.40">
    <property type="match status" value="1"/>
</dbReference>
<dbReference type="InParanoid" id="A0A0G4H4N6"/>
<reference evidence="2 3" key="1">
    <citation type="submission" date="2014-11" db="EMBL/GenBank/DDBJ databases">
        <authorList>
            <person name="Zhu J."/>
            <person name="Qi W."/>
            <person name="Song R."/>
        </authorList>
    </citation>
    <scope>NUCLEOTIDE SEQUENCE [LARGE SCALE GENOMIC DNA]</scope>
</reference>
<accession>A0A0G4H4N6</accession>
<dbReference type="SUPFAM" id="SSF54534">
    <property type="entry name" value="FKBP-like"/>
    <property type="match status" value="1"/>
</dbReference>
<dbReference type="GO" id="GO:0003755">
    <property type="term" value="F:peptidyl-prolyl cis-trans isomerase activity"/>
    <property type="evidence" value="ECO:0007669"/>
    <property type="project" value="InterPro"/>
</dbReference>
<evidence type="ECO:0000313" key="3">
    <source>
        <dbReference type="Proteomes" id="UP000041254"/>
    </source>
</evidence>